<accession>A0AAV9W722</accession>
<organism evidence="1 2">
    <name type="scientific">Arthrobotrys musiformis</name>
    <dbReference type="NCBI Taxonomy" id="47236"/>
    <lineage>
        <taxon>Eukaryota</taxon>
        <taxon>Fungi</taxon>
        <taxon>Dikarya</taxon>
        <taxon>Ascomycota</taxon>
        <taxon>Pezizomycotina</taxon>
        <taxon>Orbiliomycetes</taxon>
        <taxon>Orbiliales</taxon>
        <taxon>Orbiliaceae</taxon>
        <taxon>Arthrobotrys</taxon>
    </lineage>
</organism>
<dbReference type="EMBL" id="JAVHJL010000005">
    <property type="protein sequence ID" value="KAK6502757.1"/>
    <property type="molecule type" value="Genomic_DNA"/>
</dbReference>
<comment type="caution">
    <text evidence="1">The sequence shown here is derived from an EMBL/GenBank/DDBJ whole genome shotgun (WGS) entry which is preliminary data.</text>
</comment>
<evidence type="ECO:0000313" key="2">
    <source>
        <dbReference type="Proteomes" id="UP001370758"/>
    </source>
</evidence>
<evidence type="ECO:0000313" key="1">
    <source>
        <dbReference type="EMBL" id="KAK6502757.1"/>
    </source>
</evidence>
<name>A0AAV9W722_9PEZI</name>
<reference evidence="1 2" key="1">
    <citation type="submission" date="2023-08" db="EMBL/GenBank/DDBJ databases">
        <authorList>
            <person name="Palmer J.M."/>
        </authorList>
    </citation>
    <scope>NUCLEOTIDE SEQUENCE [LARGE SCALE GENOMIC DNA]</scope>
    <source>
        <strain evidence="1 2">TWF481</strain>
    </source>
</reference>
<keyword evidence="2" id="KW-1185">Reference proteome</keyword>
<gene>
    <name evidence="1" type="ORF">TWF481_007804</name>
</gene>
<sequence>MQCTVLEKNGSPCDNRCRANRGYCTKHNAEYQKLYESYKTLEKEYDGIGLETSPPGPPGSGESDSWKIKALKKINCGREVCQQRTEVNHRFFNQISQTQANRNVNWQEGNRSHVQRILKLQSEVKFWEGELEKRDQQDKAFENARRIRPAQSATRMRQIPYPDTARILRDREIAREAREIAREARELASSSPEEQPSPSTFAASLPLILIAIYVVFSL</sequence>
<dbReference type="Proteomes" id="UP001370758">
    <property type="component" value="Unassembled WGS sequence"/>
</dbReference>
<dbReference type="AlphaFoldDB" id="A0AAV9W722"/>
<protein>
    <submittedName>
        <fullName evidence="1">Uncharacterized protein</fullName>
    </submittedName>
</protein>
<proteinExistence type="predicted"/>